<protein>
    <submittedName>
        <fullName evidence="2">Uncharacterized protein</fullName>
    </submittedName>
</protein>
<accession>A0ABR0IVL8</accession>
<dbReference type="Proteomes" id="UP001345691">
    <property type="component" value="Unassembled WGS sequence"/>
</dbReference>
<evidence type="ECO:0000313" key="3">
    <source>
        <dbReference type="Proteomes" id="UP001345691"/>
    </source>
</evidence>
<comment type="caution">
    <text evidence="2">The sequence shown here is derived from an EMBL/GenBank/DDBJ whole genome shotgun (WGS) entry which is preliminary data.</text>
</comment>
<name>A0ABR0IVL8_9EURO</name>
<feature type="region of interest" description="Disordered" evidence="1">
    <location>
        <begin position="115"/>
        <end position="151"/>
    </location>
</feature>
<feature type="region of interest" description="Disordered" evidence="1">
    <location>
        <begin position="283"/>
        <end position="304"/>
    </location>
</feature>
<sequence>MAPPDFDHSRSYKSRYDDLQSLHGRGKLERYISDFVTWLKACPKTKKIEVRAEWETSVNIFLDLLLDNFEAWEIAKSVVPEFCEPKDYVIHNMNMEALLRRLRLRLPEHAFAKPVEREEREEAPLDHEDDSEEHEDLSSVQPAVAEESNKQGRALRIAQWRADRAARPTGWSWVAVPMPPQAKRDRPWCRATREALVSPPTSFQAHHVSWASRTWSVMRKGMDWVSNQLRPASRYASATWVNLTAKMQLGAMRTASSVDQVLKRVGWVTAGQYIGRGQHLHQRKLSGPMPRSTPAQIPPSHDRGESPRLVRFGWGLFDSDSEEEDISTAGFQEEELPPTDSLSAAKIRYDKAEWAWRLANMLYEALLRYRLLKKPVNQRLEKIWQDWYKRIGSEMQEQVRRDLPERKDKGKSAWRMELKQMLFKYNRSIHESIGTTGYDRSDIEEVIREFRKGNHGSTSFTDWLVYDWCSRRRRKLEN</sequence>
<evidence type="ECO:0000256" key="1">
    <source>
        <dbReference type="SAM" id="MobiDB-lite"/>
    </source>
</evidence>
<gene>
    <name evidence="2" type="ORF">LTR69_011207</name>
</gene>
<organism evidence="2 3">
    <name type="scientific">Exophiala sideris</name>
    <dbReference type="NCBI Taxonomy" id="1016849"/>
    <lineage>
        <taxon>Eukaryota</taxon>
        <taxon>Fungi</taxon>
        <taxon>Dikarya</taxon>
        <taxon>Ascomycota</taxon>
        <taxon>Pezizomycotina</taxon>
        <taxon>Eurotiomycetes</taxon>
        <taxon>Chaetothyriomycetidae</taxon>
        <taxon>Chaetothyriales</taxon>
        <taxon>Herpotrichiellaceae</taxon>
        <taxon>Exophiala</taxon>
    </lineage>
</organism>
<reference evidence="2 3" key="1">
    <citation type="submission" date="2023-08" db="EMBL/GenBank/DDBJ databases">
        <title>Black Yeasts Isolated from many extreme environments.</title>
        <authorList>
            <person name="Coleine C."/>
            <person name="Stajich J.E."/>
            <person name="Selbmann L."/>
        </authorList>
    </citation>
    <scope>NUCLEOTIDE SEQUENCE [LARGE SCALE GENOMIC DNA]</scope>
    <source>
        <strain evidence="2 3">CCFEE 6328</strain>
    </source>
</reference>
<feature type="compositionally biased region" description="Basic and acidic residues" evidence="1">
    <location>
        <begin position="115"/>
        <end position="126"/>
    </location>
</feature>
<dbReference type="EMBL" id="JAVRRF010000049">
    <property type="protein sequence ID" value="KAK5048862.1"/>
    <property type="molecule type" value="Genomic_DNA"/>
</dbReference>
<evidence type="ECO:0000313" key="2">
    <source>
        <dbReference type="EMBL" id="KAK5048862.1"/>
    </source>
</evidence>
<keyword evidence="3" id="KW-1185">Reference proteome</keyword>
<proteinExistence type="predicted"/>